<proteinExistence type="predicted"/>
<feature type="compositionally biased region" description="Low complexity" evidence="1">
    <location>
        <begin position="199"/>
        <end position="215"/>
    </location>
</feature>
<evidence type="ECO:0000313" key="3">
    <source>
        <dbReference type="Proteomes" id="UP001596139"/>
    </source>
</evidence>
<comment type="caution">
    <text evidence="2">The sequence shown here is derived from an EMBL/GenBank/DDBJ whole genome shotgun (WGS) entry which is preliminary data.</text>
</comment>
<dbReference type="EMBL" id="JBHSPX010000009">
    <property type="protein sequence ID" value="MFC6067019.1"/>
    <property type="molecule type" value="Genomic_DNA"/>
</dbReference>
<dbReference type="RefSeq" id="WP_031054765.1">
    <property type="nucleotide sequence ID" value="NZ_JBHSPX010000009.1"/>
</dbReference>
<dbReference type="Proteomes" id="UP001596139">
    <property type="component" value="Unassembled WGS sequence"/>
</dbReference>
<feature type="compositionally biased region" description="Basic and acidic residues" evidence="1">
    <location>
        <begin position="151"/>
        <end position="163"/>
    </location>
</feature>
<evidence type="ECO:0000256" key="1">
    <source>
        <dbReference type="SAM" id="MobiDB-lite"/>
    </source>
</evidence>
<name>A0ABW1MVD1_9ACTN</name>
<gene>
    <name evidence="2" type="ORF">ACFP4F_31370</name>
</gene>
<feature type="region of interest" description="Disordered" evidence="1">
    <location>
        <begin position="102"/>
        <end position="217"/>
    </location>
</feature>
<accession>A0ABW1MVD1</accession>
<feature type="region of interest" description="Disordered" evidence="1">
    <location>
        <begin position="284"/>
        <end position="305"/>
    </location>
</feature>
<organism evidence="2 3">
    <name type="scientific">Streptomyces ochraceiscleroticus</name>
    <dbReference type="NCBI Taxonomy" id="47761"/>
    <lineage>
        <taxon>Bacteria</taxon>
        <taxon>Bacillati</taxon>
        <taxon>Actinomycetota</taxon>
        <taxon>Actinomycetes</taxon>
        <taxon>Kitasatosporales</taxon>
        <taxon>Streptomycetaceae</taxon>
        <taxon>Streptomyces</taxon>
    </lineage>
</organism>
<evidence type="ECO:0000313" key="2">
    <source>
        <dbReference type="EMBL" id="MFC6067019.1"/>
    </source>
</evidence>
<evidence type="ECO:0008006" key="4">
    <source>
        <dbReference type="Google" id="ProtNLM"/>
    </source>
</evidence>
<sequence>MARIRTLKPEAFASESLAEVSVHAERTFFGLLTQADDRGRFRDQPAVIAGLLWSLRPEHGPVGVEDDLTQLAAAGLICRYEGPDAKRYLHIVTFAQHQRINRPSGIRHPGCPVHDSEDPAAQDATQTPGVLRESSRKSHGGLSEGSVSPHGADREPSADREIAGQETLTEYSVSPHGGSSEPSVSPHGPDLGPRNVDLGSSPSGGASAPAPGSASTQQLVGEYAASCAHRPPQGVLGHLGREVSKLLKEGVAPEHIRAGLARHRAKGLHPSTLASLVHEAMNATSPTGGFVRPESGPSVRGHRAWANPADPAAAYAEEL</sequence>
<protein>
    <recommendedName>
        <fullName evidence="4">Phage or prophage related protein</fullName>
    </recommendedName>
</protein>
<reference evidence="3" key="1">
    <citation type="journal article" date="2019" name="Int. J. Syst. Evol. Microbiol.">
        <title>The Global Catalogue of Microorganisms (GCM) 10K type strain sequencing project: providing services to taxonomists for standard genome sequencing and annotation.</title>
        <authorList>
            <consortium name="The Broad Institute Genomics Platform"/>
            <consortium name="The Broad Institute Genome Sequencing Center for Infectious Disease"/>
            <person name="Wu L."/>
            <person name="Ma J."/>
        </authorList>
    </citation>
    <scope>NUCLEOTIDE SEQUENCE [LARGE SCALE GENOMIC DNA]</scope>
    <source>
        <strain evidence="3">CGMCC 1.15180</strain>
    </source>
</reference>
<keyword evidence="3" id="KW-1185">Reference proteome</keyword>